<evidence type="ECO:0000313" key="2">
    <source>
        <dbReference type="Proteomes" id="UP001153678"/>
    </source>
</evidence>
<dbReference type="EMBL" id="CAMKVN010001447">
    <property type="protein sequence ID" value="CAI2176034.1"/>
    <property type="molecule type" value="Genomic_DNA"/>
</dbReference>
<keyword evidence="2" id="KW-1185">Reference proteome</keyword>
<dbReference type="AlphaFoldDB" id="A0A9W4SMX8"/>
<sequence>MYPSESILSEAAAHLMQNSNVLGKIMSLLQTALQNGYVKPGYRGELIVHLILTIAWDRKILSSNSSDLKA</sequence>
<dbReference type="PANTHER" id="PTHR33266:SF1">
    <property type="entry name" value="F-BOX DOMAIN-CONTAINING PROTEIN"/>
    <property type="match status" value="1"/>
</dbReference>
<name>A0A9W4SMX8_9GLOM</name>
<proteinExistence type="predicted"/>
<organism evidence="1 2">
    <name type="scientific">Funneliformis geosporum</name>
    <dbReference type="NCBI Taxonomy" id="1117311"/>
    <lineage>
        <taxon>Eukaryota</taxon>
        <taxon>Fungi</taxon>
        <taxon>Fungi incertae sedis</taxon>
        <taxon>Mucoromycota</taxon>
        <taxon>Glomeromycotina</taxon>
        <taxon>Glomeromycetes</taxon>
        <taxon>Glomerales</taxon>
        <taxon>Glomeraceae</taxon>
        <taxon>Funneliformis</taxon>
    </lineage>
</organism>
<evidence type="ECO:0000313" key="1">
    <source>
        <dbReference type="EMBL" id="CAI2176034.1"/>
    </source>
</evidence>
<gene>
    <name evidence="1" type="ORF">FWILDA_LOCUS7390</name>
</gene>
<accession>A0A9W4SMX8</accession>
<dbReference type="Proteomes" id="UP001153678">
    <property type="component" value="Unassembled WGS sequence"/>
</dbReference>
<protein>
    <submittedName>
        <fullName evidence="1">16909_t:CDS:1</fullName>
    </submittedName>
</protein>
<comment type="caution">
    <text evidence="1">The sequence shown here is derived from an EMBL/GenBank/DDBJ whole genome shotgun (WGS) entry which is preliminary data.</text>
</comment>
<reference evidence="1" key="1">
    <citation type="submission" date="2022-08" db="EMBL/GenBank/DDBJ databases">
        <authorList>
            <person name="Kallberg Y."/>
            <person name="Tangrot J."/>
            <person name="Rosling A."/>
        </authorList>
    </citation>
    <scope>NUCLEOTIDE SEQUENCE</scope>
    <source>
        <strain evidence="1">Wild A</strain>
    </source>
</reference>
<dbReference type="PANTHER" id="PTHR33266">
    <property type="entry name" value="CHROMOSOME 15, WHOLE GENOME SHOTGUN SEQUENCE"/>
    <property type="match status" value="1"/>
</dbReference>
<dbReference type="OrthoDB" id="2321600at2759"/>